<evidence type="ECO:0000313" key="4">
    <source>
        <dbReference type="Proteomes" id="UP000063930"/>
    </source>
</evidence>
<dbReference type="InterPro" id="IPR029059">
    <property type="entry name" value="AB_hydrolase_5"/>
</dbReference>
<gene>
    <name evidence="3" type="ORF">ALV80_05855</name>
</gene>
<feature type="domain" description="Alpha/beta hydrolase fold-5" evidence="2">
    <location>
        <begin position="62"/>
        <end position="224"/>
    </location>
</feature>
<dbReference type="SUPFAM" id="SSF53474">
    <property type="entry name" value="alpha/beta-Hydrolases"/>
    <property type="match status" value="1"/>
</dbReference>
<evidence type="ECO:0000313" key="3">
    <source>
        <dbReference type="EMBL" id="ALI52628.1"/>
    </source>
</evidence>
<protein>
    <submittedName>
        <fullName evidence="3">Carboxymethylenebutenolidase</fullName>
    </submittedName>
</protein>
<dbReference type="RefSeq" id="WP_054607378.1">
    <property type="nucleotide sequence ID" value="NZ_CP012381.1"/>
</dbReference>
<keyword evidence="1" id="KW-1133">Transmembrane helix</keyword>
<keyword evidence="1" id="KW-0472">Membrane</keyword>
<dbReference type="EMBL" id="CP012381">
    <property type="protein sequence ID" value="ALI52628.1"/>
    <property type="molecule type" value="Genomic_DNA"/>
</dbReference>
<dbReference type="Pfam" id="PF12695">
    <property type="entry name" value="Abhydrolase_5"/>
    <property type="match status" value="1"/>
</dbReference>
<name>A0AAC8W8K4_LACHE</name>
<sequence length="238" mass="26136">MKKIKKILIWLVSIILVILIAGAAYLHFSAYQPSSSANQAVHIAKQDNKEMVFKAKHSKLTVVFYPGALVAPNSYSIWAKKVAQAGYTVKIAHFPLNMALFKIKAADQLIGSNEKYVVGGHSLGGAMAARYANQTKNKNMQGIFFLAAYPDEKGRLDHKDLAALSITATCDGVLNWKKYREGKKYLPANTTYDSIAGGNHGGFGSYGQQKGDKKATISNAKQQEIIADDLIKWLKKIE</sequence>
<reference evidence="3 4" key="1">
    <citation type="submission" date="2015-08" db="EMBL/GenBank/DDBJ databases">
        <title>Complete genome sequence of Lactobacillus helveticus CAUH18, a probiotic strain originated from koumiss.</title>
        <authorList>
            <person name="Yang Y."/>
            <person name="Hao Y."/>
        </authorList>
    </citation>
    <scope>NUCLEOTIDE SEQUENCE [LARGE SCALE GENOMIC DNA]</scope>
    <source>
        <strain evidence="3 4">CAUH18</strain>
    </source>
</reference>
<proteinExistence type="predicted"/>
<evidence type="ECO:0000259" key="2">
    <source>
        <dbReference type="Pfam" id="PF12695"/>
    </source>
</evidence>
<accession>A0AAC8W8K4</accession>
<feature type="transmembrane region" description="Helical" evidence="1">
    <location>
        <begin position="7"/>
        <end position="28"/>
    </location>
</feature>
<dbReference type="Gene3D" id="3.40.50.1820">
    <property type="entry name" value="alpha/beta hydrolase"/>
    <property type="match status" value="1"/>
</dbReference>
<dbReference type="InterPro" id="IPR029058">
    <property type="entry name" value="AB_hydrolase_fold"/>
</dbReference>
<evidence type="ECO:0000256" key="1">
    <source>
        <dbReference type="SAM" id="Phobius"/>
    </source>
</evidence>
<dbReference type="AlphaFoldDB" id="A0AAC8W8K4"/>
<dbReference type="GO" id="GO:0016787">
    <property type="term" value="F:hydrolase activity"/>
    <property type="evidence" value="ECO:0007669"/>
    <property type="project" value="InterPro"/>
</dbReference>
<organism evidence="3 4">
    <name type="scientific">Lactobacillus helveticus</name>
    <name type="common">Lactobacillus suntoryeus</name>
    <dbReference type="NCBI Taxonomy" id="1587"/>
    <lineage>
        <taxon>Bacteria</taxon>
        <taxon>Bacillati</taxon>
        <taxon>Bacillota</taxon>
        <taxon>Bacilli</taxon>
        <taxon>Lactobacillales</taxon>
        <taxon>Lactobacillaceae</taxon>
        <taxon>Lactobacillus</taxon>
    </lineage>
</organism>
<dbReference type="Proteomes" id="UP000063930">
    <property type="component" value="Chromosome"/>
</dbReference>
<keyword evidence="1" id="KW-0812">Transmembrane</keyword>